<evidence type="ECO:0000313" key="2">
    <source>
        <dbReference type="EMBL" id="KIK31228.1"/>
    </source>
</evidence>
<feature type="compositionally biased region" description="Polar residues" evidence="1">
    <location>
        <begin position="679"/>
        <end position="695"/>
    </location>
</feature>
<proteinExistence type="predicted"/>
<feature type="compositionally biased region" description="Basic residues" evidence="1">
    <location>
        <begin position="847"/>
        <end position="857"/>
    </location>
</feature>
<evidence type="ECO:0000256" key="1">
    <source>
        <dbReference type="SAM" id="MobiDB-lite"/>
    </source>
</evidence>
<dbReference type="EMBL" id="KN833685">
    <property type="protein sequence ID" value="KIK31228.1"/>
    <property type="molecule type" value="Genomic_DNA"/>
</dbReference>
<evidence type="ECO:0000313" key="3">
    <source>
        <dbReference type="Proteomes" id="UP000054018"/>
    </source>
</evidence>
<organism evidence="2 3">
    <name type="scientific">Pisolithus microcarpus 441</name>
    <dbReference type="NCBI Taxonomy" id="765257"/>
    <lineage>
        <taxon>Eukaryota</taxon>
        <taxon>Fungi</taxon>
        <taxon>Dikarya</taxon>
        <taxon>Basidiomycota</taxon>
        <taxon>Agaricomycotina</taxon>
        <taxon>Agaricomycetes</taxon>
        <taxon>Agaricomycetidae</taxon>
        <taxon>Boletales</taxon>
        <taxon>Sclerodermatineae</taxon>
        <taxon>Pisolithaceae</taxon>
        <taxon>Pisolithus</taxon>
    </lineage>
</organism>
<feature type="region of interest" description="Disordered" evidence="1">
    <location>
        <begin position="511"/>
        <end position="561"/>
    </location>
</feature>
<feature type="region of interest" description="Disordered" evidence="1">
    <location>
        <begin position="459"/>
        <end position="493"/>
    </location>
</feature>
<feature type="compositionally biased region" description="Basic residues" evidence="1">
    <location>
        <begin position="1118"/>
        <end position="1127"/>
    </location>
</feature>
<feature type="region of interest" description="Disordered" evidence="1">
    <location>
        <begin position="49"/>
        <end position="110"/>
    </location>
</feature>
<feature type="compositionally biased region" description="Basic and acidic residues" evidence="1">
    <location>
        <begin position="937"/>
        <end position="961"/>
    </location>
</feature>
<feature type="region of interest" description="Disordered" evidence="1">
    <location>
        <begin position="935"/>
        <end position="988"/>
    </location>
</feature>
<feature type="region of interest" description="Disordered" evidence="1">
    <location>
        <begin position="770"/>
        <end position="888"/>
    </location>
</feature>
<reference evidence="3" key="2">
    <citation type="submission" date="2015-01" db="EMBL/GenBank/DDBJ databases">
        <title>Evolutionary Origins and Diversification of the Mycorrhizal Mutualists.</title>
        <authorList>
            <consortium name="DOE Joint Genome Institute"/>
            <consortium name="Mycorrhizal Genomics Consortium"/>
            <person name="Kohler A."/>
            <person name="Kuo A."/>
            <person name="Nagy L.G."/>
            <person name="Floudas D."/>
            <person name="Copeland A."/>
            <person name="Barry K.W."/>
            <person name="Cichocki N."/>
            <person name="Veneault-Fourrey C."/>
            <person name="LaButti K."/>
            <person name="Lindquist E.A."/>
            <person name="Lipzen A."/>
            <person name="Lundell T."/>
            <person name="Morin E."/>
            <person name="Murat C."/>
            <person name="Riley R."/>
            <person name="Ohm R."/>
            <person name="Sun H."/>
            <person name="Tunlid A."/>
            <person name="Henrissat B."/>
            <person name="Grigoriev I.V."/>
            <person name="Hibbett D.S."/>
            <person name="Martin F."/>
        </authorList>
    </citation>
    <scope>NUCLEOTIDE SEQUENCE [LARGE SCALE GENOMIC DNA]</scope>
    <source>
        <strain evidence="3">441</strain>
    </source>
</reference>
<gene>
    <name evidence="2" type="ORF">PISMIDRAFT_20616</name>
</gene>
<feature type="region of interest" description="Disordered" evidence="1">
    <location>
        <begin position="674"/>
        <end position="752"/>
    </location>
</feature>
<feature type="compositionally biased region" description="Polar residues" evidence="1">
    <location>
        <begin position="185"/>
        <end position="201"/>
    </location>
</feature>
<reference evidence="2 3" key="1">
    <citation type="submission" date="2014-04" db="EMBL/GenBank/DDBJ databases">
        <authorList>
            <consortium name="DOE Joint Genome Institute"/>
            <person name="Kuo A."/>
            <person name="Kohler A."/>
            <person name="Costa M.D."/>
            <person name="Nagy L.G."/>
            <person name="Floudas D."/>
            <person name="Copeland A."/>
            <person name="Barry K.W."/>
            <person name="Cichocki N."/>
            <person name="Veneault-Fourrey C."/>
            <person name="LaButti K."/>
            <person name="Lindquist E.A."/>
            <person name="Lipzen A."/>
            <person name="Lundell T."/>
            <person name="Morin E."/>
            <person name="Murat C."/>
            <person name="Sun H."/>
            <person name="Tunlid A."/>
            <person name="Henrissat B."/>
            <person name="Grigoriev I.V."/>
            <person name="Hibbett D.S."/>
            <person name="Martin F."/>
            <person name="Nordberg H.P."/>
            <person name="Cantor M.N."/>
            <person name="Hua S.X."/>
        </authorList>
    </citation>
    <scope>NUCLEOTIDE SEQUENCE [LARGE SCALE GENOMIC DNA]</scope>
    <source>
        <strain evidence="2 3">441</strain>
    </source>
</reference>
<feature type="compositionally biased region" description="Polar residues" evidence="1">
    <location>
        <begin position="782"/>
        <end position="796"/>
    </location>
</feature>
<name>A0A0D0AGM3_9AGAM</name>
<feature type="region of interest" description="Disordered" evidence="1">
    <location>
        <begin position="180"/>
        <end position="201"/>
    </location>
</feature>
<feature type="compositionally biased region" description="Polar residues" evidence="1">
    <location>
        <begin position="812"/>
        <end position="825"/>
    </location>
</feature>
<feature type="region of interest" description="Disordered" evidence="1">
    <location>
        <begin position="1108"/>
        <end position="1127"/>
    </location>
</feature>
<dbReference type="OrthoDB" id="2148418at2759"/>
<keyword evidence="3" id="KW-1185">Reference proteome</keyword>
<sequence>MDPSSSCADHLLALSASESSDTDEVNSSTARVYFGPVLSPGKKYIVQSTARQRTYESDALSTPLRRSPRLSPAASPHLQSLHGRARDDVENSPGGHRQDLSGISCEDPMLQDEPSSVLASKIMRAFDNPSPPPQRRVHTDIQYTPGRNSRFPLLDASAPPSPFRAINLFEKLNQLAEPLVEGPTASPTHPSSLVPENTTQAPHADALQPDLISFKSCSKSTLQNTVLECTHGVIEPHSPSTINVQTVPVECSIQGPSLTRSSAQEVSYITEEPPGVSGRQKDCDGEACASQSSSSEIPSLPIAGNGSTTAVVDSLGEGSVDDDKVVVTNPKSGSKRKLVVAGNHNKLCQHRLGSLSPQSEGLLTQLLSPSRQQQVPSALEREQEPIPFNPSTHRLTLTTSPTPPCSATAQEVSLKSGRCEDGVHRTPARRVPIYDALANATPSLQKAARRALLESQSRRIPNTGGPVFSRPENLSHSPAKRVPVAGCIPSPSRPITGSTMPIVLRARSASVEPHPTIPSSVRSRSVEPTPVSTRTCGDGTSKKPTFPPRTISRPTPPLPFPLVPQAKADPGSTYPIPEENETVDTTAPDAATRVSPVSSDKSHLRQRSVASRIPRMNAKPYARPQTNANNSKVTSVSKLGLQSVSIPKRRPYSEFLSLFAQKPILLTRPCSKGGYGGTHDSNTNEPSSSIGSEANTLKRKRAMEEGTPQPRFRSTGVHQITPGTFGGKRAVKSPNSLPELSGLVPSPQKPNTPILFRKVVDGMLSARYQSTKASVETRETSLPDSVPVSRQDSDSSVLRLPSETQESRPLPVTTSANREGDNLNTLLPHASAVKENDFDSQSSQRRSALKRSSRARKVPSDVHDVFNTTSRSDQPSRRPPTRAEASGFVGMSASALRALTSSNTTRNQQTVAILATEVIRKEGLRPESPAVKIRTILQKEKEEQDRQRMERAQRRARRSEEGSTGSDTEGPSEHAMHTPDGYGHDTNVDLTTTRHVRAPGDEEDYETPERLSPIKRPRFGEEDNDEQVRPTKQVKWCYGLGTTAFVDDVDPKPRFQRLDSHAKGCLAPSSKSIHLDTLGNIKDIDSRPPLQLVQEHVVIKKYMYDNDVEAEPAPTRMTRSKNKKPKG</sequence>
<dbReference type="AlphaFoldDB" id="A0A0D0AGM3"/>
<dbReference type="HOGENOM" id="CLU_261535_0_0_1"/>
<feature type="region of interest" description="Disordered" evidence="1">
    <location>
        <begin position="379"/>
        <end position="406"/>
    </location>
</feature>
<accession>A0A0D0AGM3</accession>
<protein>
    <submittedName>
        <fullName evidence="2">Uncharacterized protein</fullName>
    </submittedName>
</protein>
<feature type="compositionally biased region" description="Low complexity" evidence="1">
    <location>
        <begin position="390"/>
        <end position="406"/>
    </location>
</feature>
<dbReference type="STRING" id="765257.A0A0D0AGM3"/>
<dbReference type="Proteomes" id="UP000054018">
    <property type="component" value="Unassembled WGS sequence"/>
</dbReference>
<feature type="compositionally biased region" description="Basic and acidic residues" evidence="1">
    <location>
        <begin position="971"/>
        <end position="987"/>
    </location>
</feature>